<name>A0A0U1KS09_9FIRM</name>
<sequence length="45" mass="5131">MKKCLCQNDKLKLEKRLGQTSEMLYLNINSPALTDLRVRKAVAPV</sequence>
<reference evidence="2" key="1">
    <citation type="submission" date="2015-03" db="EMBL/GenBank/DDBJ databases">
        <authorList>
            <person name="Nijsse Bart"/>
        </authorList>
    </citation>
    <scope>NUCLEOTIDE SEQUENCE [LARGE SCALE GENOMIC DNA]</scope>
</reference>
<accession>A0A0U1KS09</accession>
<dbReference type="Proteomes" id="UP000049855">
    <property type="component" value="Unassembled WGS sequence"/>
</dbReference>
<evidence type="ECO:0000313" key="1">
    <source>
        <dbReference type="EMBL" id="CQR70182.1"/>
    </source>
</evidence>
<evidence type="ECO:0000313" key="2">
    <source>
        <dbReference type="Proteomes" id="UP000049855"/>
    </source>
</evidence>
<protein>
    <submittedName>
        <fullName evidence="1">Oligopeptide ABC transporter, periplasmic oligopeptide-binding protein OppA (TC 3.A.1.5.1)</fullName>
    </submittedName>
</protein>
<dbReference type="AlphaFoldDB" id="A0A0U1KS09"/>
<proteinExistence type="predicted"/>
<gene>
    <name evidence="1" type="ORF">SpAn4DRAFT_4694</name>
</gene>
<keyword evidence="2" id="KW-1185">Reference proteome</keyword>
<organism evidence="1 2">
    <name type="scientific">Sporomusa ovata</name>
    <dbReference type="NCBI Taxonomy" id="2378"/>
    <lineage>
        <taxon>Bacteria</taxon>
        <taxon>Bacillati</taxon>
        <taxon>Bacillota</taxon>
        <taxon>Negativicutes</taxon>
        <taxon>Selenomonadales</taxon>
        <taxon>Sporomusaceae</taxon>
        <taxon>Sporomusa</taxon>
    </lineage>
</organism>
<dbReference type="EMBL" id="CTRP01000002">
    <property type="protein sequence ID" value="CQR70182.1"/>
    <property type="molecule type" value="Genomic_DNA"/>
</dbReference>
<dbReference type="RefSeq" id="WP_156023730.1">
    <property type="nucleotide sequence ID" value="NZ_CTRP01000002.1"/>
</dbReference>